<dbReference type="Pfam" id="PF00888">
    <property type="entry name" value="Cullin"/>
    <property type="match status" value="1"/>
</dbReference>
<reference evidence="6" key="1">
    <citation type="submission" date="2025-08" db="UniProtKB">
        <authorList>
            <consortium name="RefSeq"/>
        </authorList>
    </citation>
    <scope>IDENTIFICATION</scope>
    <source>
        <tissue evidence="6">Leaves</tissue>
    </source>
</reference>
<dbReference type="Gene3D" id="1.20.1310.10">
    <property type="entry name" value="Cullin Repeats"/>
    <property type="match status" value="4"/>
</dbReference>
<keyword evidence="5" id="KW-1185">Reference proteome</keyword>
<evidence type="ECO:0000313" key="5">
    <source>
        <dbReference type="Proteomes" id="UP001652660"/>
    </source>
</evidence>
<sequence>MVLHKFGEKLYSGLVGTMTLHLQEMAKTIEAAQGNLFLEELNRKWNDHNKALQMIRDILMYMDRTFIPSNRKTPVHELGLNLWRDNVIHSSKIQTRLLDTLLELIQKERTGEIINRGLMRNIIKMLMDLGSSVYQEDFEKHFLEVSADFYRAESQDFIECCDCGDYLKKAERRLNEEIERVSLYLDSKSETKITNVVEKEMIASHMLRLVHMDNSGLVNMLIDDKYEDLGRMYNLFRRVPNGLPTIRDVMTSHLRETGKQLVTDAEKLKDPVEFVQCLLNEKDKYDKIINLAFSNDKTFQNALNSSFEYFINLNPRSPEFISLFVDEKLRKGLKGVSEEDVETILDKVMMLFRYLQEKDVFEKYYKQHLAKRLLSGKTVSDDAERSLIVKLKTECGYQFTSKLEGMFTDMKTSQDTMQGFYAAYAAELGDSPTLVVQVLTTGSWPTQPSITCNLPAEMSALCEKFRSYYLGTHTGRRLSWQTNMGTADLKAIFGKGQKHELNVSTYQMCVLMLFNSADRLSYKEIEQATEIPSSDLRRCLQSLACVKGKNVLRKEPMSKDIGEEDAFFVNDKFTSKFYKVKIGTVVAQKESEPEKQETRQRVEEDRKPQIEAAIVRIMKSRRVLDHNNIIAEVTKQLQSRFLANPGEIKKRIESLIERDFLERDSSDRRLYRYLA</sequence>
<dbReference type="InterPro" id="IPR059120">
    <property type="entry name" value="Cullin-like_AB"/>
</dbReference>
<dbReference type="SMART" id="SM00884">
    <property type="entry name" value="Cullin_Nedd8"/>
    <property type="match status" value="1"/>
</dbReference>
<dbReference type="Gene3D" id="3.30.230.130">
    <property type="entry name" value="Cullin, Chain C, Domain 2"/>
    <property type="match status" value="1"/>
</dbReference>
<dbReference type="SUPFAM" id="SSF46785">
    <property type="entry name" value="Winged helix' DNA-binding domain"/>
    <property type="match status" value="1"/>
</dbReference>
<evidence type="ECO:0000256" key="3">
    <source>
        <dbReference type="RuleBase" id="RU003829"/>
    </source>
</evidence>
<evidence type="ECO:0000256" key="2">
    <source>
        <dbReference type="PROSITE-ProRule" id="PRU00330"/>
    </source>
</evidence>
<dbReference type="InterPro" id="IPR016159">
    <property type="entry name" value="Cullin_repeat-like_dom_sf"/>
</dbReference>
<accession>A0ABM4W812</accession>
<dbReference type="SUPFAM" id="SSF75632">
    <property type="entry name" value="Cullin homology domain"/>
    <property type="match status" value="1"/>
</dbReference>
<dbReference type="Pfam" id="PF10557">
    <property type="entry name" value="Cullin_Nedd8"/>
    <property type="match status" value="1"/>
</dbReference>
<dbReference type="InterPro" id="IPR019559">
    <property type="entry name" value="Cullin_neddylation_domain"/>
</dbReference>
<proteinExistence type="inferred from homology"/>
<dbReference type="InterPro" id="IPR045093">
    <property type="entry name" value="Cullin"/>
</dbReference>
<dbReference type="Pfam" id="PF26557">
    <property type="entry name" value="Cullin_AB"/>
    <property type="match status" value="1"/>
</dbReference>
<gene>
    <name evidence="6" type="primary">LOC113719048</name>
</gene>
<name>A0ABM4W812_COFAR</name>
<dbReference type="InterPro" id="IPR036390">
    <property type="entry name" value="WH_DNA-bd_sf"/>
</dbReference>
<dbReference type="InterPro" id="IPR036317">
    <property type="entry name" value="Cullin_homology_sf"/>
</dbReference>
<organism evidence="5 6">
    <name type="scientific">Coffea arabica</name>
    <name type="common">Arabian coffee</name>
    <dbReference type="NCBI Taxonomy" id="13443"/>
    <lineage>
        <taxon>Eukaryota</taxon>
        <taxon>Viridiplantae</taxon>
        <taxon>Streptophyta</taxon>
        <taxon>Embryophyta</taxon>
        <taxon>Tracheophyta</taxon>
        <taxon>Spermatophyta</taxon>
        <taxon>Magnoliopsida</taxon>
        <taxon>eudicotyledons</taxon>
        <taxon>Gunneridae</taxon>
        <taxon>Pentapetalae</taxon>
        <taxon>asterids</taxon>
        <taxon>lamiids</taxon>
        <taxon>Gentianales</taxon>
        <taxon>Rubiaceae</taxon>
        <taxon>Ixoroideae</taxon>
        <taxon>Gardenieae complex</taxon>
        <taxon>Bertiereae - Coffeeae clade</taxon>
        <taxon>Coffeeae</taxon>
        <taxon>Coffea</taxon>
    </lineage>
</organism>
<dbReference type="InterPro" id="IPR016158">
    <property type="entry name" value="Cullin_homology"/>
</dbReference>
<dbReference type="SUPFAM" id="SSF74788">
    <property type="entry name" value="Cullin repeat-like"/>
    <property type="match status" value="1"/>
</dbReference>
<dbReference type="SMART" id="SM00182">
    <property type="entry name" value="CULLIN"/>
    <property type="match status" value="1"/>
</dbReference>
<dbReference type="InterPro" id="IPR001373">
    <property type="entry name" value="Cullin_N"/>
</dbReference>
<feature type="domain" description="Cullin family profile" evidence="4">
    <location>
        <begin position="316"/>
        <end position="544"/>
    </location>
</feature>
<dbReference type="GeneID" id="113719048"/>
<dbReference type="Proteomes" id="UP001652660">
    <property type="component" value="Chromosome 11e"/>
</dbReference>
<evidence type="ECO:0000313" key="6">
    <source>
        <dbReference type="RefSeq" id="XP_071927928.1"/>
    </source>
</evidence>
<dbReference type="Gene3D" id="1.10.10.10">
    <property type="entry name" value="Winged helix-like DNA-binding domain superfamily/Winged helix DNA-binding domain"/>
    <property type="match status" value="1"/>
</dbReference>
<dbReference type="RefSeq" id="XP_071927928.1">
    <property type="nucleotide sequence ID" value="XM_072071827.1"/>
</dbReference>
<dbReference type="PROSITE" id="PS50069">
    <property type="entry name" value="CULLIN_2"/>
    <property type="match status" value="1"/>
</dbReference>
<evidence type="ECO:0000256" key="1">
    <source>
        <dbReference type="ARBA" id="ARBA00006019"/>
    </source>
</evidence>
<dbReference type="PANTHER" id="PTHR11932">
    <property type="entry name" value="CULLIN"/>
    <property type="match status" value="1"/>
</dbReference>
<evidence type="ECO:0000259" key="4">
    <source>
        <dbReference type="PROSITE" id="PS50069"/>
    </source>
</evidence>
<protein>
    <submittedName>
        <fullName evidence="6">Cullin-3A isoform X2</fullName>
    </submittedName>
</protein>
<comment type="similarity">
    <text evidence="1 2 3">Belongs to the cullin family.</text>
</comment>
<dbReference type="InterPro" id="IPR036388">
    <property type="entry name" value="WH-like_DNA-bd_sf"/>
</dbReference>